<protein>
    <recommendedName>
        <fullName evidence="5">Transposase IS4-like domain-containing protein</fullName>
    </recommendedName>
</protein>
<dbReference type="PANTHER" id="PTHR33258:SF1">
    <property type="entry name" value="TRANSPOSASE INSL FOR INSERTION SEQUENCE ELEMENT IS186A-RELATED"/>
    <property type="match status" value="1"/>
</dbReference>
<comment type="caution">
    <text evidence="6">The sequence shown here is derived from an EMBL/GenBank/DDBJ whole genome shotgun (WGS) entry which is preliminary data.</text>
</comment>
<dbReference type="EMBL" id="BAABWN010000010">
    <property type="protein sequence ID" value="GAA6169161.1"/>
    <property type="molecule type" value="Genomic_DNA"/>
</dbReference>
<evidence type="ECO:0000256" key="3">
    <source>
        <dbReference type="ARBA" id="ARBA00023125"/>
    </source>
</evidence>
<feature type="domain" description="Transposase IS4-like" evidence="5">
    <location>
        <begin position="49"/>
        <end position="259"/>
    </location>
</feature>
<dbReference type="SUPFAM" id="SSF53098">
    <property type="entry name" value="Ribonuclease H-like"/>
    <property type="match status" value="1"/>
</dbReference>
<evidence type="ECO:0000313" key="6">
    <source>
        <dbReference type="EMBL" id="GAA6169161.1"/>
    </source>
</evidence>
<gene>
    <name evidence="6" type="ORF">NBRC116591_29720</name>
</gene>
<accession>A0ABQ0ABY8</accession>
<organism evidence="6 7">
    <name type="scientific">Sessilibacter corallicola</name>
    <dbReference type="NCBI Taxonomy" id="2904075"/>
    <lineage>
        <taxon>Bacteria</taxon>
        <taxon>Pseudomonadati</taxon>
        <taxon>Pseudomonadota</taxon>
        <taxon>Gammaproteobacteria</taxon>
        <taxon>Cellvibrionales</taxon>
        <taxon>Cellvibrionaceae</taxon>
        <taxon>Sessilibacter</taxon>
    </lineage>
</organism>
<sequence length="266" mass="30452">MTFSDVQYKPFHNQLSKPEFRDMMKRLVAMAMGNWQQQILGTDVNLSMFEQIVVQDGSSFAVHDSLSDVFKGRFTTISPAAVEIHVSWDMLSSQPHAVSVSADSKAEYDYLPPAASLGNKLFLADRGYFKLSYLRDIHASGGFYTVRAKTTSNPLVAAAYTAKGKRLKRFKSVSLKKVKAHIRRSEVVDMDVENPHGYRMIASWPKDKNEPTYWVTNLPRSEYPANSIIKLYGLRWQIELLFKEWKSYCNLRKFNTRKASMMEGLI</sequence>
<evidence type="ECO:0000259" key="5">
    <source>
        <dbReference type="Pfam" id="PF01609"/>
    </source>
</evidence>
<dbReference type="InterPro" id="IPR002559">
    <property type="entry name" value="Transposase_11"/>
</dbReference>
<dbReference type="Proteomes" id="UP001465153">
    <property type="component" value="Unassembled WGS sequence"/>
</dbReference>
<reference evidence="6 7" key="1">
    <citation type="submission" date="2024-04" db="EMBL/GenBank/DDBJ databases">
        <title>Draft genome sequence of Sessilibacter corallicola NBRC 116591.</title>
        <authorList>
            <person name="Miyakawa T."/>
            <person name="Kusuya Y."/>
            <person name="Miura T."/>
        </authorList>
    </citation>
    <scope>NUCLEOTIDE SEQUENCE [LARGE SCALE GENOMIC DNA]</scope>
    <source>
        <strain evidence="6 7">KU-00831-HH</strain>
    </source>
</reference>
<keyword evidence="3" id="KW-0238">DNA-binding</keyword>
<dbReference type="NCBIfam" id="NF033592">
    <property type="entry name" value="transpos_IS4_1"/>
    <property type="match status" value="1"/>
</dbReference>
<keyword evidence="7" id="KW-1185">Reference proteome</keyword>
<evidence type="ECO:0000256" key="2">
    <source>
        <dbReference type="ARBA" id="ARBA00022578"/>
    </source>
</evidence>
<comment type="similarity">
    <text evidence="1">Belongs to the transposase 11 family.</text>
</comment>
<dbReference type="InterPro" id="IPR047952">
    <property type="entry name" value="Transpos_IS4"/>
</dbReference>
<dbReference type="Gene3D" id="3.90.350.10">
    <property type="entry name" value="Transposase Inhibitor Protein From Tn5, Chain A, domain 1"/>
    <property type="match status" value="1"/>
</dbReference>
<name>A0ABQ0ABY8_9GAMM</name>
<proteinExistence type="inferred from homology"/>
<evidence type="ECO:0000256" key="1">
    <source>
        <dbReference type="ARBA" id="ARBA00010075"/>
    </source>
</evidence>
<keyword evidence="4" id="KW-0233">DNA recombination</keyword>
<dbReference type="Pfam" id="PF01609">
    <property type="entry name" value="DDE_Tnp_1"/>
    <property type="match status" value="1"/>
</dbReference>
<evidence type="ECO:0000256" key="4">
    <source>
        <dbReference type="ARBA" id="ARBA00023172"/>
    </source>
</evidence>
<dbReference type="PANTHER" id="PTHR33258">
    <property type="entry name" value="TRANSPOSASE INSL FOR INSERTION SEQUENCE ELEMENT IS186A-RELATED"/>
    <property type="match status" value="1"/>
</dbReference>
<keyword evidence="2" id="KW-0815">Transposition</keyword>
<evidence type="ECO:0000313" key="7">
    <source>
        <dbReference type="Proteomes" id="UP001465153"/>
    </source>
</evidence>
<dbReference type="InterPro" id="IPR012337">
    <property type="entry name" value="RNaseH-like_sf"/>
</dbReference>